<dbReference type="AlphaFoldDB" id="A0AAV4SS42"/>
<sequence length="80" mass="8899">MKKEWLETTSIRLNDLIRLGAENKLVCGTFRTTSGLVSITSTPFCFLPPSPGLLPALCDSQKITFLLTIWQWPACLTLSL</sequence>
<evidence type="ECO:0000313" key="1">
    <source>
        <dbReference type="EMBL" id="GIY36121.1"/>
    </source>
</evidence>
<reference evidence="1 2" key="1">
    <citation type="submission" date="2021-06" db="EMBL/GenBank/DDBJ databases">
        <title>Caerostris extrusa draft genome.</title>
        <authorList>
            <person name="Kono N."/>
            <person name="Arakawa K."/>
        </authorList>
    </citation>
    <scope>NUCLEOTIDE SEQUENCE [LARGE SCALE GENOMIC DNA]</scope>
</reference>
<accession>A0AAV4SS42</accession>
<keyword evidence="2" id="KW-1185">Reference proteome</keyword>
<gene>
    <name evidence="1" type="ORF">CEXT_380201</name>
</gene>
<dbReference type="EMBL" id="BPLR01010012">
    <property type="protein sequence ID" value="GIY36121.1"/>
    <property type="molecule type" value="Genomic_DNA"/>
</dbReference>
<proteinExistence type="predicted"/>
<dbReference type="Proteomes" id="UP001054945">
    <property type="component" value="Unassembled WGS sequence"/>
</dbReference>
<name>A0AAV4SS42_CAEEX</name>
<protein>
    <submittedName>
        <fullName evidence="1">Uncharacterized protein</fullName>
    </submittedName>
</protein>
<evidence type="ECO:0000313" key="2">
    <source>
        <dbReference type="Proteomes" id="UP001054945"/>
    </source>
</evidence>
<organism evidence="1 2">
    <name type="scientific">Caerostris extrusa</name>
    <name type="common">Bark spider</name>
    <name type="synonym">Caerostris bankana</name>
    <dbReference type="NCBI Taxonomy" id="172846"/>
    <lineage>
        <taxon>Eukaryota</taxon>
        <taxon>Metazoa</taxon>
        <taxon>Ecdysozoa</taxon>
        <taxon>Arthropoda</taxon>
        <taxon>Chelicerata</taxon>
        <taxon>Arachnida</taxon>
        <taxon>Araneae</taxon>
        <taxon>Araneomorphae</taxon>
        <taxon>Entelegynae</taxon>
        <taxon>Araneoidea</taxon>
        <taxon>Araneidae</taxon>
        <taxon>Caerostris</taxon>
    </lineage>
</organism>
<comment type="caution">
    <text evidence="1">The sequence shown here is derived from an EMBL/GenBank/DDBJ whole genome shotgun (WGS) entry which is preliminary data.</text>
</comment>